<feature type="domain" description="SLH" evidence="5">
    <location>
        <begin position="2601"/>
        <end position="2661"/>
    </location>
</feature>
<keyword evidence="1 3" id="KW-0732">Signal</keyword>
<dbReference type="InterPro" id="IPR013784">
    <property type="entry name" value="Carb-bd-like_fold"/>
</dbReference>
<feature type="domain" description="SLH" evidence="5">
    <location>
        <begin position="2665"/>
        <end position="2724"/>
    </location>
</feature>
<dbReference type="InterPro" id="IPR001119">
    <property type="entry name" value="SLH_dom"/>
</dbReference>
<dbReference type="RefSeq" id="WP_317940368.1">
    <property type="nucleotide sequence ID" value="NZ_JAUBDJ010000002.1"/>
</dbReference>
<dbReference type="Pfam" id="PF00395">
    <property type="entry name" value="SLH"/>
    <property type="match status" value="3"/>
</dbReference>
<dbReference type="EMBL" id="JAUBDJ010000002">
    <property type="protein sequence ID" value="MDW0116323.1"/>
    <property type="molecule type" value="Genomic_DNA"/>
</dbReference>
<dbReference type="SUPFAM" id="SSF49464">
    <property type="entry name" value="Carboxypeptidase regulatory domain-like"/>
    <property type="match status" value="2"/>
</dbReference>
<dbReference type="Proteomes" id="UP001271648">
    <property type="component" value="Unassembled WGS sequence"/>
</dbReference>
<dbReference type="Gene3D" id="2.60.40.1120">
    <property type="entry name" value="Carboxypeptidase-like, regulatory domain"/>
    <property type="match status" value="3"/>
</dbReference>
<dbReference type="PANTHER" id="PTHR43308">
    <property type="entry name" value="OUTER MEMBRANE PROTEIN ALPHA-RELATED"/>
    <property type="match status" value="1"/>
</dbReference>
<dbReference type="PANTHER" id="PTHR43308:SF5">
    <property type="entry name" value="S-LAYER PROTEIN _ PEPTIDOGLYCAN ENDO-BETA-N-ACETYLGLUCOSAMINIDASE"/>
    <property type="match status" value="1"/>
</dbReference>
<dbReference type="InterPro" id="IPR003961">
    <property type="entry name" value="FN3_dom"/>
</dbReference>
<keyword evidence="6" id="KW-0121">Carboxypeptidase</keyword>
<dbReference type="Gene3D" id="2.60.40.1080">
    <property type="match status" value="1"/>
</dbReference>
<dbReference type="NCBIfam" id="TIGR01451">
    <property type="entry name" value="B_ant_repeat"/>
    <property type="match status" value="1"/>
</dbReference>
<feature type="compositionally biased region" description="Basic and acidic residues" evidence="2">
    <location>
        <begin position="2434"/>
        <end position="2448"/>
    </location>
</feature>
<dbReference type="SUPFAM" id="SSF49452">
    <property type="entry name" value="Starch-binding domain-like"/>
    <property type="match status" value="1"/>
</dbReference>
<organism evidence="6 7">
    <name type="scientific">Sporosarcina thermotolerans</name>
    <dbReference type="NCBI Taxonomy" id="633404"/>
    <lineage>
        <taxon>Bacteria</taxon>
        <taxon>Bacillati</taxon>
        <taxon>Bacillota</taxon>
        <taxon>Bacilli</taxon>
        <taxon>Bacillales</taxon>
        <taxon>Caryophanaceae</taxon>
        <taxon>Sporosarcina</taxon>
    </lineage>
</organism>
<dbReference type="Pfam" id="PF13205">
    <property type="entry name" value="Big_5"/>
    <property type="match status" value="1"/>
</dbReference>
<dbReference type="PROSITE" id="PS51272">
    <property type="entry name" value="SLH"/>
    <property type="match status" value="3"/>
</dbReference>
<feature type="chain" id="PRO_5043824376" evidence="3">
    <location>
        <begin position="31"/>
        <end position="2724"/>
    </location>
</feature>
<sequence>MKTRDFRKALNSLLAFVLVLSMMMPFSASASAKQVKPFKPNTQSESTMQMIEGSINGTMVTGQVDGEITYSVNYESLRLELGEGRQLTVTETTTKPDGTTVEKDVTADATFASADNTVAIVYEGFVTSVYAGKTYITVDYGDFTTLVNIEVTSPSHVNMHEINIDANSDERIINSGRGILLSKVRDGQYGRSIDMSWSISSEGIHKLSFPADSIQPNDEYKVIYWIEYEEDGETNTYYNEMVVKGDELLEVTGKTIPSDEDLLKTALSSENSGLGIYEMRFIPVDREQWSDNYNILYVSNGLLVSENPIILQYVIEGEKDETKHFLNGKVTIGKPIDYDTLLADSSKVEFDGTYNWGYLNLKNSDITFLINEGENAAIQLSNGTYNLSFSNNANWDGVFVIDSDQTIQIPTAPTKLEFTSLNTNTNHFLWVNYELTLGSGQFRMSGIPVNPIEFELFNGSEKVFEWSDEYFHSSIEIDASTWKSGTYTVKATYLTEEGNELSAEESFVFDSGVQELKGTVFTAENSKGELLQSGIVTLYEKTGEKENRYYNRVISKEIKSVNGVYEAFIPDAYILDGLSYYMTVVDHTSKTMYAKEFTGQADKNYHFSATDLVEMKVDTGFFNTDSVNFMLLGMDNSTSVSVNLFEFGWHVSKDAKFLVNWVGTNANNEKYKWFGFVNGDNEFSLDLTNVDWQLLKPSSKYENASLSLYPYGETYSKLYVSEKIIGNPSTYLTVRDGDTTYKGPVPYGKDKKEQGIEFTTYDGYAYTNSNSTIVFTYFENDYGQLDIIGENSFTYEIYDENDKRIGEPILTHYFDSFALTEPLKKGIYKIKLVESTVNKEIVSLSMDSFIYVDGQEKPLAIPVELDTKYGKFQPRQMTIQNDDLDSHEYGRTFNLNLNFYDMQFTMPYGLELNPDSQYKILLTGTLQNNLGVIDIQAMKGEQLLNSSKSNPLQLSEDLKSIKITHNLNPTTIQRAELNFGLATDGYSPFSPIRVSGKESFQVLASPNNYHGRIIVVDNSQNATVLNVPKTTIADNMGIEVDGKDLAKVTIKDMKISGYEYYPNRFSLHSESDWVSSMSQQKGQYSPLRYYIASNEENDTPWSYSVVKFVDLNEDKEFIFDKKAISGNIFNFQLDKIGNKNYYLQAFVSLHSGDFQITNIYRALENNPQMMSAEASEDPIRDYIGEFSGEYDVPVEYTVKDHTGKTVWQMTGSINDREFAINKELIAGTYTFEVHIPTALRQSITLKEEFTVTGENTPFVQIHTPQSGLITNAESITVIGKANADVEVTLELQKDGKKVSGTVVAADSEGAYTHTFHPETDGEYTIVASNEDATTSVVVTIDRTPPEKASNIQITKEAGKLIVTWTGAEDAVSYKVEVAENDGEFTVLSESQKGTTAVISNIKPGTTYKVKITSSDAAKNTSVSDVASFTVDAFTATEITLKDGRNADKLLSIGDELAVTVDGSYEEGFTAVANVYVDGKAHEVVLSYNETSKLYEGIFIVKEGQKVIEKVTGQILNGEEKTEEISNELNWSVGSTVKGLVKDGQPVEDATVRLVSNKTYTVKTDANGAFEVKGLPSGKYKISVLVNGNTYAQQDLEVGQSKIVAAPDYKVPAFTDASITIFDKVTDKPVTDVLSARLTGPKGYIVFGSTVNGKFTTNNGQSVLKDLETGEYKLTVYGQGTYLTTTASINLVKGTTDYKFEVDKLTIDEKTLTIKFNADVEKIDSIYLYSYSTYQKHGYTGVGNYYKYNVKPENGAIVFENVAAADDYWLDIYAEGFMSYHQNVVVADNPEIKINLEQGRVITGKVTDSQGQPVANAYVYAYGGYTNAYAETDATGEYKLSGLSKTDDIWIDVYSQLYLSHQETIVVGDDEVEKNIQLAKAVMMTGKVVDPNGDPLANVSISADGQTTYGWGRTATDGSFAVTGLKDTETYNLSFYSYGYPTVTMEGKQPSDVGEVTLQAKGDGDFDGDGNYLAVSKTSVVSGEEVQFTLVYKNNGTQKAEDVPVTLTIPTGLKLIEETVSLNGKSVKSDGNKVVIPEVAAGESGRITFSATVGDVEASSLTVTAKVTEKGSILSSTTSVVFVTLEAPALTGVKNIKVYGNAKYGSKVELFAGNKKVGETKVDGKWWFIDVELPVADSKAKETFILSAKVTDGQQTTMSKQPVTVTYQPDVPKMTDVTVHAGWNGDVKLNPYTGVATFAIVEHTPLDTTVKFDMDVDSAKISFLGKEYDLVKGTDNTFTFDGSLLGRWTSYGEQLLEITFKKDDVEITLPLMNIIVLIDPSGYVFEGSMDNRLEGVRAVVEMQVGDDDDTEWVQWDAAKYGQVNPQITDEEGRYGWDVIAGKWRVIFTKDGYEPYISRIMDVPPPETELNVPMVRISDPVIVTTEVTGDDLTIEFDRLMNTADKATLIQLFEEGSDTPIEGTVETIDLTGYKSIETPDDKKDGHGGKDNNDEDGFFVTDDSKKLSKTFKFVPRSKLKAGTTYRLVVSEDIEDSSGKILGADKELTFTTAKSDGGTPGGGGVYIPPTPPVDPKPEKPEPIIPDFKDIKNTFAAKEINALAAKGIIQGKTETEFAPNAQITRAEFAVLLARALDLPLKEYEGKFGDVNKSKKWAYAGVEAAARAGIVNGTTNGKFNPDAPIKREEIATMIMRAILYQDKAKLEGIELPAHFNDHGSIGSFAIESVYKAAAIGVIKGNTDNFMPKNNATRAEAAVMLYRALDVLRLID</sequence>
<evidence type="ECO:0000259" key="4">
    <source>
        <dbReference type="PROSITE" id="PS50853"/>
    </source>
</evidence>
<dbReference type="InterPro" id="IPR036116">
    <property type="entry name" value="FN3_sf"/>
</dbReference>
<comment type="caution">
    <text evidence="6">The sequence shown here is derived from an EMBL/GenBank/DDBJ whole genome shotgun (WGS) entry which is preliminary data.</text>
</comment>
<evidence type="ECO:0000256" key="1">
    <source>
        <dbReference type="ARBA" id="ARBA00022729"/>
    </source>
</evidence>
<feature type="signal peptide" evidence="3">
    <location>
        <begin position="1"/>
        <end position="30"/>
    </location>
</feature>
<dbReference type="InterPro" id="IPR001434">
    <property type="entry name" value="OmcB-like_DUF11"/>
</dbReference>
<accession>A0AAW9A9G5</accession>
<gene>
    <name evidence="6" type="ORF">QTL97_05210</name>
</gene>
<dbReference type="InterPro" id="IPR032812">
    <property type="entry name" value="SbsA_Ig"/>
</dbReference>
<dbReference type="Gene3D" id="2.60.40.10">
    <property type="entry name" value="Immunoglobulins"/>
    <property type="match status" value="2"/>
</dbReference>
<evidence type="ECO:0000313" key="6">
    <source>
        <dbReference type="EMBL" id="MDW0116323.1"/>
    </source>
</evidence>
<name>A0AAW9A9G5_9BACL</name>
<dbReference type="GO" id="GO:0030246">
    <property type="term" value="F:carbohydrate binding"/>
    <property type="evidence" value="ECO:0007669"/>
    <property type="project" value="InterPro"/>
</dbReference>
<keyword evidence="7" id="KW-1185">Reference proteome</keyword>
<protein>
    <submittedName>
        <fullName evidence="6">Carboxypeptidase regulatory-like domain-containing protein</fullName>
    </submittedName>
</protein>
<proteinExistence type="predicted"/>
<dbReference type="Pfam" id="PF13620">
    <property type="entry name" value="CarboxypepD_reg"/>
    <property type="match status" value="2"/>
</dbReference>
<dbReference type="CDD" id="cd00063">
    <property type="entry name" value="FN3"/>
    <property type="match status" value="1"/>
</dbReference>
<dbReference type="InterPro" id="IPR051465">
    <property type="entry name" value="Cell_Envelope_Struct_Comp"/>
</dbReference>
<dbReference type="SMART" id="SM00060">
    <property type="entry name" value="FN3"/>
    <property type="match status" value="1"/>
</dbReference>
<feature type="domain" description="Fibronectin type-III" evidence="4">
    <location>
        <begin position="1344"/>
        <end position="1433"/>
    </location>
</feature>
<evidence type="ECO:0000256" key="3">
    <source>
        <dbReference type="SAM" id="SignalP"/>
    </source>
</evidence>
<keyword evidence="6" id="KW-0378">Hydrolase</keyword>
<dbReference type="Pfam" id="PF01345">
    <property type="entry name" value="DUF11"/>
    <property type="match status" value="1"/>
</dbReference>
<dbReference type="InterPro" id="IPR008969">
    <property type="entry name" value="CarboxyPept-like_regulatory"/>
</dbReference>
<dbReference type="GO" id="GO:0004180">
    <property type="term" value="F:carboxypeptidase activity"/>
    <property type="evidence" value="ECO:0007669"/>
    <property type="project" value="UniProtKB-KW"/>
</dbReference>
<feature type="domain" description="SLH" evidence="5">
    <location>
        <begin position="2537"/>
        <end position="2600"/>
    </location>
</feature>
<keyword evidence="6" id="KW-0645">Protease</keyword>
<feature type="region of interest" description="Disordered" evidence="2">
    <location>
        <begin position="2432"/>
        <end position="2453"/>
    </location>
</feature>
<dbReference type="InterPro" id="IPR047589">
    <property type="entry name" value="DUF11_rpt"/>
</dbReference>
<evidence type="ECO:0000313" key="7">
    <source>
        <dbReference type="Proteomes" id="UP001271648"/>
    </source>
</evidence>
<evidence type="ECO:0000256" key="2">
    <source>
        <dbReference type="SAM" id="MobiDB-lite"/>
    </source>
</evidence>
<reference evidence="6 7" key="1">
    <citation type="submission" date="2023-06" db="EMBL/GenBank/DDBJ databases">
        <title>Sporosarcina sp. nov., isolated from Korean traditional fermented seafood 'Jeotgal'.</title>
        <authorList>
            <person name="Yang A.I."/>
            <person name="Shin N.-R."/>
        </authorList>
    </citation>
    <scope>NUCLEOTIDE SEQUENCE [LARGE SCALE GENOMIC DNA]</scope>
    <source>
        <strain evidence="6 7">KCTC43456</strain>
    </source>
</reference>
<dbReference type="InterPro" id="IPR013783">
    <property type="entry name" value="Ig-like_fold"/>
</dbReference>
<dbReference type="SUPFAM" id="SSF49265">
    <property type="entry name" value="Fibronectin type III"/>
    <property type="match status" value="1"/>
</dbReference>
<dbReference type="PROSITE" id="PS50853">
    <property type="entry name" value="FN3"/>
    <property type="match status" value="1"/>
</dbReference>
<evidence type="ECO:0000259" key="5">
    <source>
        <dbReference type="PROSITE" id="PS51272"/>
    </source>
</evidence>